<evidence type="ECO:0008006" key="3">
    <source>
        <dbReference type="Google" id="ProtNLM"/>
    </source>
</evidence>
<dbReference type="AlphaFoldDB" id="D6A5V2"/>
<protein>
    <recommendedName>
        <fullName evidence="3">YD repeat-containing protein</fullName>
    </recommendedName>
</protein>
<proteinExistence type="predicted"/>
<reference evidence="2" key="1">
    <citation type="submission" date="2008-12" db="EMBL/GenBank/DDBJ databases">
        <title>Annotation of Streptomyces ghanaensis ATCC 14672.</title>
        <authorList>
            <consortium name="The Broad Institute Genome Sequencing Platform"/>
            <consortium name="Broad Institute Microbial Sequencing Center"/>
            <person name="Fischbach M."/>
            <person name="Ward D."/>
            <person name="Young S."/>
            <person name="Kodira C.D."/>
            <person name="Zeng Q."/>
            <person name="Koehrsen M."/>
            <person name="Godfrey P."/>
            <person name="Alvarado L."/>
            <person name="Berlin A.M."/>
            <person name="Borenstein D."/>
            <person name="Chen Z."/>
            <person name="Engels R."/>
            <person name="Freedman E."/>
            <person name="Gellesch M."/>
            <person name="Goldberg J."/>
            <person name="Griggs A."/>
            <person name="Gujja S."/>
            <person name="Heiman D.I."/>
            <person name="Hepburn T.A."/>
            <person name="Howarth C."/>
            <person name="Jen D."/>
            <person name="Larson L."/>
            <person name="Lewis B."/>
            <person name="Mehta T."/>
            <person name="Park D."/>
            <person name="Pearson M."/>
            <person name="Roberts A."/>
            <person name="Saif S."/>
            <person name="Shea T.D."/>
            <person name="Shenoy N."/>
            <person name="Sisk P."/>
            <person name="Stolte C."/>
            <person name="Sykes S.N."/>
            <person name="Walk T."/>
            <person name="White J."/>
            <person name="Yandava C."/>
            <person name="Straight P."/>
            <person name="Clardy J."/>
            <person name="Hung D."/>
            <person name="Kolter R."/>
            <person name="Mekalanos J."/>
            <person name="Walker S."/>
            <person name="Walsh C.T."/>
            <person name="Wieland B.L.C."/>
            <person name="Ilzarbe M."/>
            <person name="Galagan J."/>
            <person name="Nusbaum C."/>
            <person name="Birren B."/>
        </authorList>
    </citation>
    <scope>NUCLEOTIDE SEQUENCE [LARGE SCALE GENOMIC DNA]</scope>
    <source>
        <strain evidence="2">ATCC 14672 / DSM 40746 / JCM 4963 / KCTC 9882 / NRRL B-12104 / FH 1290</strain>
    </source>
</reference>
<accession>D6A5V2</accession>
<dbReference type="Proteomes" id="UP000003824">
    <property type="component" value="Unassembled WGS sequence"/>
</dbReference>
<dbReference type="eggNOG" id="ENOG5032F7B">
    <property type="taxonomic scope" value="Bacteria"/>
</dbReference>
<evidence type="ECO:0000313" key="2">
    <source>
        <dbReference type="Proteomes" id="UP000003824"/>
    </source>
</evidence>
<sequence length="116" mass="13537">MYREFLTPEDEEVYQSVGEWPDSNEDGVRTLTFRDNFEQSLIFSYDALTRSVRVRWVNNHGVDMVDIYREGATRLSFTPGKSTGSIFVDFEMGEFTGVMEIKITPQLKVQDRLLFH</sequence>
<name>D6A5V2_STRV1</name>
<dbReference type="EMBL" id="DS999641">
    <property type="protein sequence ID" value="EFE65903.2"/>
    <property type="molecule type" value="Genomic_DNA"/>
</dbReference>
<evidence type="ECO:0000313" key="1">
    <source>
        <dbReference type="EMBL" id="EFE65903.2"/>
    </source>
</evidence>
<gene>
    <name evidence="1" type="ORF">SSFG_01156</name>
</gene>
<organism evidence="1 2">
    <name type="scientific">Streptomyces viridosporus (strain ATCC 14672 / DSM 40746 / JCM 4963 / KCTC 9882 / NRRL B-12104 / FH 1290)</name>
    <name type="common">Streptomyces ghanaensis</name>
    <dbReference type="NCBI Taxonomy" id="566461"/>
    <lineage>
        <taxon>Bacteria</taxon>
        <taxon>Bacillati</taxon>
        <taxon>Actinomycetota</taxon>
        <taxon>Actinomycetes</taxon>
        <taxon>Kitasatosporales</taxon>
        <taxon>Streptomycetaceae</taxon>
        <taxon>Streptomyces</taxon>
    </lineage>
</organism>